<proteinExistence type="predicted"/>
<comment type="caution">
    <text evidence="3">The sequence shown here is derived from an EMBL/GenBank/DDBJ whole genome shotgun (WGS) entry which is preliminary data.</text>
</comment>
<feature type="transmembrane region" description="Helical" evidence="2">
    <location>
        <begin position="70"/>
        <end position="92"/>
    </location>
</feature>
<keyword evidence="2" id="KW-0812">Transmembrane</keyword>
<dbReference type="GeneID" id="69511349"/>
<evidence type="ECO:0000313" key="3">
    <source>
        <dbReference type="EMBL" id="RDB69218.1"/>
    </source>
</evidence>
<evidence type="ECO:0000256" key="2">
    <source>
        <dbReference type="SAM" id="Phobius"/>
    </source>
</evidence>
<evidence type="ECO:0000313" key="4">
    <source>
        <dbReference type="Proteomes" id="UP000253970"/>
    </source>
</evidence>
<gene>
    <name evidence="3" type="ORF">C1875_10215</name>
</gene>
<keyword evidence="2" id="KW-1133">Transmembrane helix</keyword>
<evidence type="ECO:0000256" key="1">
    <source>
        <dbReference type="SAM" id="MobiDB-lite"/>
    </source>
</evidence>
<organism evidence="3 4">
    <name type="scientific">Eggerthella lenta</name>
    <name type="common">Eubacterium lentum</name>
    <dbReference type="NCBI Taxonomy" id="84112"/>
    <lineage>
        <taxon>Bacteria</taxon>
        <taxon>Bacillati</taxon>
        <taxon>Actinomycetota</taxon>
        <taxon>Coriobacteriia</taxon>
        <taxon>Eggerthellales</taxon>
        <taxon>Eggerthellaceae</taxon>
        <taxon>Eggerthella</taxon>
    </lineage>
</organism>
<name>A0A369ME58_EGGLN</name>
<dbReference type="Proteomes" id="UP000253970">
    <property type="component" value="Unassembled WGS sequence"/>
</dbReference>
<feature type="compositionally biased region" description="Polar residues" evidence="1">
    <location>
        <begin position="415"/>
        <end position="438"/>
    </location>
</feature>
<keyword evidence="2" id="KW-0472">Membrane</keyword>
<feature type="compositionally biased region" description="Basic and acidic residues" evidence="1">
    <location>
        <begin position="1"/>
        <end position="14"/>
    </location>
</feature>
<dbReference type="RefSeq" id="WP_114534265.1">
    <property type="nucleotide sequence ID" value="NZ_AP025575.1"/>
</dbReference>
<dbReference type="EMBL" id="PPTU01000015">
    <property type="protein sequence ID" value="RDB69218.1"/>
    <property type="molecule type" value="Genomic_DNA"/>
</dbReference>
<feature type="region of interest" description="Disordered" evidence="1">
    <location>
        <begin position="391"/>
        <end position="438"/>
    </location>
</feature>
<dbReference type="AlphaFoldDB" id="A0A369ME58"/>
<protein>
    <submittedName>
        <fullName evidence="3">Uncharacterized protein</fullName>
    </submittedName>
</protein>
<feature type="region of interest" description="Disordered" evidence="1">
    <location>
        <begin position="1"/>
        <end position="61"/>
    </location>
</feature>
<sequence length="601" mass="63809">MNENDFRKEYERMQHQVRASSDLKERTLAAAERAADRFASSAQPVAPASAKRPHRRAGSRSGGVAVARRWGLPAAACLVAAAIVAGGVPMVMGAMDADGHTAISLSDAQQASGFAVRAYASDGSAPLAPGEGGTVAFDRDLGYRFSGGDDYKVSGFFTGCLFHVEGEGISRVQANLTGGALYRVTFEDGPTDPDDPRMGELASWKPTARGTGEYYGGYDFVGSSMRNGESKLSLAKLMGSTIDVSASDDPGIADGTTSFGLWTNEGEPPENIMGDLQSPVIDLFEGQTLTVTVTFEDGRTSTQAIELHAANFETEMVDGTPRLTTRLAADDAEAPSAAKSLYGIVVKAGSGPFPFPLDDANDRADEVLPASTIERQDDTWRATVEENGARVDATLPENALTPSDGEVAFDFGYESTGSSHPDSESSQQPTARLAMSSPSISLSDTLPGGKALDDCLFVVDGWLGNARYMDKCSREVWGYGYNDDGTLTSDDYRYASTTVTLRNLEDTAVPVWTPVLYDFALRNDDGTLDMVRTGYDLDFEATGDTVPSDDPQHVVIAPGGTVQLTVVRVLPTYVLESGNLVLVPTDDGSPFSQAFSLGGQI</sequence>
<feature type="compositionally biased region" description="Low complexity" evidence="1">
    <location>
        <begin position="29"/>
        <end position="50"/>
    </location>
</feature>
<accession>A0A369ME58</accession>
<reference evidence="3 4" key="1">
    <citation type="journal article" date="2018" name="Elife">
        <title>Discovery and characterization of a prevalent human gut bacterial enzyme sufficient for the inactivation of a family of plant toxins.</title>
        <authorList>
            <person name="Koppel N."/>
            <person name="Bisanz J.E."/>
            <person name="Pandelia M.E."/>
            <person name="Turnbaugh P.J."/>
            <person name="Balskus E.P."/>
        </authorList>
    </citation>
    <scope>NUCLEOTIDE SEQUENCE [LARGE SCALE GENOMIC DNA]</scope>
    <source>
        <strain evidence="3 4">W1 BHI 6</strain>
    </source>
</reference>